<sequence>MLKDMPICRKSLLLLLLLCRLAPGLVVGQTTTPVCLFRIYEDNDFMNITMEGTDQAYSNGTRLDMFFTKDHPSRFFLDRWMPKASDSAVNVFGYSLMQQMYTPEDIRKAYYMPDDYYYAGALFLTHSLASYSPQKKVALQSELLLGIRGPASLAGAAQKFVHNMMGYIKPRGWDNQLNTLPLINLNLGLEKQALQLGSGWLELHGGAQLNAGTMLTQATVYPLLRIGKMTPYYKGTISQYSVDHGAREGKRAQLYAFFRPRLGWVLNNAMVHGERMNADRPLPASQEVKVVDRSVQHLVTELEYGAVLAIGRFGISYTQKHNTEYYKGLYRYSIGNFSIYLSGL</sequence>
<dbReference type="EMBL" id="CP119311">
    <property type="protein sequence ID" value="WEK37887.1"/>
    <property type="molecule type" value="Genomic_DNA"/>
</dbReference>
<protein>
    <submittedName>
        <fullName evidence="2">Lipid A deacylase LpxR family protein</fullName>
    </submittedName>
</protein>
<dbReference type="Pfam" id="PF09982">
    <property type="entry name" value="LpxR"/>
    <property type="match status" value="1"/>
</dbReference>
<accession>A0AAJ5WWI7</accession>
<proteinExistence type="predicted"/>
<dbReference type="AlphaFoldDB" id="A0AAJ5WWI7"/>
<name>A0AAJ5WWI7_9BACT</name>
<keyword evidence="1" id="KW-0732">Signal</keyword>
<dbReference type="Gene3D" id="2.40.128.140">
    <property type="entry name" value="Outer membrane protein"/>
    <property type="match status" value="1"/>
</dbReference>
<reference evidence="2" key="1">
    <citation type="submission" date="2023-03" db="EMBL/GenBank/DDBJ databases">
        <title>Andean soil-derived lignocellulolytic bacterial consortium as a source of novel taxa and putative plastic-active enzymes.</title>
        <authorList>
            <person name="Diaz-Garcia L."/>
            <person name="Chuvochina M."/>
            <person name="Feuerriegel G."/>
            <person name="Bunk B."/>
            <person name="Sproer C."/>
            <person name="Streit W.R."/>
            <person name="Rodriguez L.M."/>
            <person name="Overmann J."/>
            <person name="Jimenez D.J."/>
        </authorList>
    </citation>
    <scope>NUCLEOTIDE SEQUENCE</scope>
    <source>
        <strain evidence="2">MAG 7</strain>
    </source>
</reference>
<evidence type="ECO:0000313" key="3">
    <source>
        <dbReference type="Proteomes" id="UP001220610"/>
    </source>
</evidence>
<dbReference type="InterPro" id="IPR037107">
    <property type="entry name" value="Put_OMP_sf"/>
</dbReference>
<dbReference type="Proteomes" id="UP001220610">
    <property type="component" value="Chromosome"/>
</dbReference>
<evidence type="ECO:0000256" key="1">
    <source>
        <dbReference type="SAM" id="SignalP"/>
    </source>
</evidence>
<feature type="signal peptide" evidence="1">
    <location>
        <begin position="1"/>
        <end position="28"/>
    </location>
</feature>
<evidence type="ECO:0000313" key="2">
    <source>
        <dbReference type="EMBL" id="WEK37887.1"/>
    </source>
</evidence>
<feature type="chain" id="PRO_5042558793" evidence="1">
    <location>
        <begin position="29"/>
        <end position="344"/>
    </location>
</feature>
<organism evidence="2 3">
    <name type="scientific">Candidatus Pseudobacter hemicellulosilyticus</name>
    <dbReference type="NCBI Taxonomy" id="3121375"/>
    <lineage>
        <taxon>Bacteria</taxon>
        <taxon>Pseudomonadati</taxon>
        <taxon>Bacteroidota</taxon>
        <taxon>Chitinophagia</taxon>
        <taxon>Chitinophagales</taxon>
        <taxon>Chitinophagaceae</taxon>
        <taxon>Pseudobacter</taxon>
    </lineage>
</organism>
<gene>
    <name evidence="2" type="ORF">P0Y53_10265</name>
</gene>
<dbReference type="InterPro" id="IPR018707">
    <property type="entry name" value="LpxR"/>
</dbReference>